<reference evidence="2" key="1">
    <citation type="submission" date="2015-04" db="UniProtKB">
        <authorList>
            <consortium name="EnsemblPlants"/>
        </authorList>
    </citation>
    <scope>IDENTIFICATION</scope>
</reference>
<name>A0A0E0B010_9ORYZ</name>
<reference evidence="2" key="2">
    <citation type="submission" date="2018-05" db="EMBL/GenBank/DDBJ databases">
        <title>OgluRS3 (Oryza glumaepatula Reference Sequence Version 3).</title>
        <authorList>
            <person name="Zhang J."/>
            <person name="Kudrna D."/>
            <person name="Lee S."/>
            <person name="Talag J."/>
            <person name="Welchert J."/>
            <person name="Wing R.A."/>
        </authorList>
    </citation>
    <scope>NUCLEOTIDE SEQUENCE [LARGE SCALE GENOMIC DNA]</scope>
</reference>
<evidence type="ECO:0000313" key="2">
    <source>
        <dbReference type="EnsemblPlants" id="OGLUM09G02430.1"/>
    </source>
</evidence>
<dbReference type="PANTHER" id="PTHR33065:SF19">
    <property type="entry name" value="OS11G0130700 PROTEIN"/>
    <property type="match status" value="1"/>
</dbReference>
<accession>A0A0E0B010</accession>
<protein>
    <recommendedName>
        <fullName evidence="1">DUF6598 domain-containing protein</fullName>
    </recommendedName>
</protein>
<evidence type="ECO:0000259" key="1">
    <source>
        <dbReference type="Pfam" id="PF20241"/>
    </source>
</evidence>
<dbReference type="Proteomes" id="UP000026961">
    <property type="component" value="Chromosome 9"/>
</dbReference>
<dbReference type="HOGENOM" id="CLU_034147_0_2_1"/>
<feature type="domain" description="DUF6598" evidence="1">
    <location>
        <begin position="146"/>
        <end position="376"/>
    </location>
</feature>
<proteinExistence type="predicted"/>
<dbReference type="AlphaFoldDB" id="A0A0E0B010"/>
<evidence type="ECO:0000313" key="3">
    <source>
        <dbReference type="Proteomes" id="UP000026961"/>
    </source>
</evidence>
<keyword evidence="3" id="KW-1185">Reference proteome</keyword>
<dbReference type="Pfam" id="PF20241">
    <property type="entry name" value="DUF6598"/>
    <property type="match status" value="1"/>
</dbReference>
<dbReference type="InterPro" id="IPR046533">
    <property type="entry name" value="DUF6598"/>
</dbReference>
<dbReference type="EnsemblPlants" id="OGLUM09G02430.1">
    <property type="protein sequence ID" value="OGLUM09G02430.1"/>
    <property type="gene ID" value="OGLUM09G02430"/>
</dbReference>
<dbReference type="Gramene" id="OGLUM09G02430.1">
    <property type="protein sequence ID" value="OGLUM09G02430.1"/>
    <property type="gene ID" value="OGLUM09G02430"/>
</dbReference>
<organism evidence="2">
    <name type="scientific">Oryza glumipatula</name>
    <dbReference type="NCBI Taxonomy" id="40148"/>
    <lineage>
        <taxon>Eukaryota</taxon>
        <taxon>Viridiplantae</taxon>
        <taxon>Streptophyta</taxon>
        <taxon>Embryophyta</taxon>
        <taxon>Tracheophyta</taxon>
        <taxon>Spermatophyta</taxon>
        <taxon>Magnoliopsida</taxon>
        <taxon>Liliopsida</taxon>
        <taxon>Poales</taxon>
        <taxon>Poaceae</taxon>
        <taxon>BOP clade</taxon>
        <taxon>Oryzoideae</taxon>
        <taxon>Oryzeae</taxon>
        <taxon>Oryzinae</taxon>
        <taxon>Oryza</taxon>
    </lineage>
</organism>
<dbReference type="eggNOG" id="ENOG502R1F8">
    <property type="taxonomic scope" value="Eukaryota"/>
</dbReference>
<sequence length="383" mass="43382">MLHSWRHLQRASRFSYGSTTTSIGGKGENKWGKPFRSRCFPPHANASLYNTAQGDHWAVTEEMYRAEKRGGINGLVVSHSAVDMFSMTIIENSRHRDGSIYRNKAFEGHFCITNRDETRLEPMMFSEPTDCRPSWETCSMHSACAMMQIFSLKLAKIPIDNDCIQLYGYIAVRDDLDKLLNYVVNYSRDNPIIMRQGDLIEMTGPKRGISMCCSVLLEFDMRIKKGEQEKDDLQLIDGAIDYIGLITATFPFTKRINGDCGAVDITLARVYWAVEATIQVIISDVQSGFNLYLSSLCFVSDVWKEIQLFNGPIGESCGLRRYVVAVSFDTWMHLKLKVGQKGSNHYVERYCSFKAINHGCSSQQILGELASISMKVTWSTLLD</sequence>
<dbReference type="PANTHER" id="PTHR33065">
    <property type="entry name" value="OS07G0486400 PROTEIN"/>
    <property type="match status" value="1"/>
</dbReference>